<evidence type="ECO:0000259" key="2">
    <source>
        <dbReference type="PROSITE" id="PS50943"/>
    </source>
</evidence>
<keyword evidence="1" id="KW-0238">DNA-binding</keyword>
<protein>
    <submittedName>
        <fullName evidence="3">Transcriptional regulator</fullName>
    </submittedName>
</protein>
<dbReference type="CDD" id="cd00093">
    <property type="entry name" value="HTH_XRE"/>
    <property type="match status" value="1"/>
</dbReference>
<evidence type="ECO:0000256" key="1">
    <source>
        <dbReference type="ARBA" id="ARBA00023125"/>
    </source>
</evidence>
<evidence type="ECO:0000313" key="4">
    <source>
        <dbReference type="Proteomes" id="UP000229342"/>
    </source>
</evidence>
<organism evidence="3 4">
    <name type="scientific">Candidatus Taylorbacteria bacterium CG11_big_fil_rev_8_21_14_0_20_46_11</name>
    <dbReference type="NCBI Taxonomy" id="1975025"/>
    <lineage>
        <taxon>Bacteria</taxon>
        <taxon>Candidatus Tayloriibacteriota</taxon>
    </lineage>
</organism>
<dbReference type="Gene3D" id="1.10.260.40">
    <property type="entry name" value="lambda repressor-like DNA-binding domains"/>
    <property type="match status" value="1"/>
</dbReference>
<dbReference type="PROSITE" id="PS50943">
    <property type="entry name" value="HTH_CROC1"/>
    <property type="match status" value="1"/>
</dbReference>
<dbReference type="EMBL" id="PCVG01000015">
    <property type="protein sequence ID" value="PIQ68996.1"/>
    <property type="molecule type" value="Genomic_DNA"/>
</dbReference>
<dbReference type="AlphaFoldDB" id="A0A2H0KCL1"/>
<proteinExistence type="predicted"/>
<dbReference type="InterPro" id="IPR001387">
    <property type="entry name" value="Cro/C1-type_HTH"/>
</dbReference>
<dbReference type="InterPro" id="IPR010982">
    <property type="entry name" value="Lambda_DNA-bd_dom_sf"/>
</dbReference>
<dbReference type="Proteomes" id="UP000229342">
    <property type="component" value="Unassembled WGS sequence"/>
</dbReference>
<dbReference type="InterPro" id="IPR050807">
    <property type="entry name" value="TransReg_Diox_bact_type"/>
</dbReference>
<reference evidence="3 4" key="1">
    <citation type="submission" date="2017-09" db="EMBL/GenBank/DDBJ databases">
        <title>Depth-based differentiation of microbial function through sediment-hosted aquifers and enrichment of novel symbionts in the deep terrestrial subsurface.</title>
        <authorList>
            <person name="Probst A.J."/>
            <person name="Ladd B."/>
            <person name="Jarett J.K."/>
            <person name="Geller-Mcgrath D.E."/>
            <person name="Sieber C.M."/>
            <person name="Emerson J.B."/>
            <person name="Anantharaman K."/>
            <person name="Thomas B.C."/>
            <person name="Malmstrom R."/>
            <person name="Stieglmeier M."/>
            <person name="Klingl A."/>
            <person name="Woyke T."/>
            <person name="Ryan C.M."/>
            <person name="Banfield J.F."/>
        </authorList>
    </citation>
    <scope>NUCLEOTIDE SEQUENCE [LARGE SCALE GENOMIC DNA]</scope>
    <source>
        <strain evidence="3">CG11_big_fil_rev_8_21_14_0_20_46_11</strain>
    </source>
</reference>
<dbReference type="PANTHER" id="PTHR46797">
    <property type="entry name" value="HTH-TYPE TRANSCRIPTIONAL REGULATOR"/>
    <property type="match status" value="1"/>
</dbReference>
<dbReference type="SMART" id="SM00530">
    <property type="entry name" value="HTH_XRE"/>
    <property type="match status" value="1"/>
</dbReference>
<dbReference type="Pfam" id="PF01381">
    <property type="entry name" value="HTH_3"/>
    <property type="match status" value="1"/>
</dbReference>
<gene>
    <name evidence="3" type="ORF">COV91_01215</name>
</gene>
<dbReference type="GO" id="GO:0003700">
    <property type="term" value="F:DNA-binding transcription factor activity"/>
    <property type="evidence" value="ECO:0007669"/>
    <property type="project" value="TreeGrafter"/>
</dbReference>
<comment type="caution">
    <text evidence="3">The sequence shown here is derived from an EMBL/GenBank/DDBJ whole genome shotgun (WGS) entry which is preliminary data.</text>
</comment>
<evidence type="ECO:0000313" key="3">
    <source>
        <dbReference type="EMBL" id="PIQ68996.1"/>
    </source>
</evidence>
<accession>A0A2H0KCL1</accession>
<name>A0A2H0KCL1_9BACT</name>
<dbReference type="SUPFAM" id="SSF47413">
    <property type="entry name" value="lambda repressor-like DNA-binding domains"/>
    <property type="match status" value="1"/>
</dbReference>
<sequence length="106" mass="12375">MRNLKKHLEELRKKGLVFHTHGEVFGKLKDQSKEYQKAYKEEGARLTLVRQIRELRLKKKLTQKMVAKRANMPQSVIARLESGEHSFSLDTLQRIASVYNKKVALV</sequence>
<feature type="domain" description="HTH cro/C1-type" evidence="2">
    <location>
        <begin position="52"/>
        <end position="106"/>
    </location>
</feature>
<dbReference type="GO" id="GO:0005829">
    <property type="term" value="C:cytosol"/>
    <property type="evidence" value="ECO:0007669"/>
    <property type="project" value="TreeGrafter"/>
</dbReference>
<dbReference type="GO" id="GO:0003677">
    <property type="term" value="F:DNA binding"/>
    <property type="evidence" value="ECO:0007669"/>
    <property type="project" value="UniProtKB-KW"/>
</dbReference>
<dbReference type="PANTHER" id="PTHR46797:SF1">
    <property type="entry name" value="METHYLPHOSPHONATE SYNTHASE"/>
    <property type="match status" value="1"/>
</dbReference>